<evidence type="ECO:0000313" key="3">
    <source>
        <dbReference type="EMBL" id="KAG6948931.1"/>
    </source>
</evidence>
<keyword evidence="2" id="KW-0732">Signal</keyword>
<organism evidence="3 4">
    <name type="scientific">Phytophthora aleatoria</name>
    <dbReference type="NCBI Taxonomy" id="2496075"/>
    <lineage>
        <taxon>Eukaryota</taxon>
        <taxon>Sar</taxon>
        <taxon>Stramenopiles</taxon>
        <taxon>Oomycota</taxon>
        <taxon>Peronosporomycetes</taxon>
        <taxon>Peronosporales</taxon>
        <taxon>Peronosporaceae</taxon>
        <taxon>Phytophthora</taxon>
    </lineage>
</organism>
<dbReference type="EMBL" id="JAENGY010001486">
    <property type="protein sequence ID" value="KAG6948931.1"/>
    <property type="molecule type" value="Genomic_DNA"/>
</dbReference>
<accession>A0A8J5IJ50</accession>
<keyword evidence="4" id="KW-1185">Reference proteome</keyword>
<protein>
    <submittedName>
        <fullName evidence="3">Uncharacterized protein</fullName>
    </submittedName>
</protein>
<feature type="region of interest" description="Disordered" evidence="1">
    <location>
        <begin position="99"/>
        <end position="125"/>
    </location>
</feature>
<feature type="chain" id="PRO_5035196158" evidence="2">
    <location>
        <begin position="23"/>
        <end position="301"/>
    </location>
</feature>
<evidence type="ECO:0000313" key="4">
    <source>
        <dbReference type="Proteomes" id="UP000709295"/>
    </source>
</evidence>
<dbReference type="Proteomes" id="UP000709295">
    <property type="component" value="Unassembled WGS sequence"/>
</dbReference>
<comment type="caution">
    <text evidence="3">The sequence shown here is derived from an EMBL/GenBank/DDBJ whole genome shotgun (WGS) entry which is preliminary data.</text>
</comment>
<sequence>RQQIDKKWWGLLQHCIFSVARAVPVIHGFRVPATGADSSQEKLCKRAVLSLVLFQRFRHLNDLIAFMTWKGTCSKFVETILDNMDDFYSGVDRSKCQSDEKINPGVAPGVSGPENDSADEDDNLFHGENFDMDEGDILVEDCTMDENLRCAWDFEADENTILDISALDPASCPTWSSSDLKTVSMLDLFSRHDILQNAAEKTVRIGTSTGMLVDNLPTIEKWVRAEESDNSILSTDTSTITAMDTQVIELLDTSLLGSSMEWHAPTAATFRRSPNLQQRFATISQTPRGYTSTKGNTTLSC</sequence>
<feature type="signal peptide" evidence="2">
    <location>
        <begin position="1"/>
        <end position="22"/>
    </location>
</feature>
<evidence type="ECO:0000256" key="1">
    <source>
        <dbReference type="SAM" id="MobiDB-lite"/>
    </source>
</evidence>
<evidence type="ECO:0000256" key="2">
    <source>
        <dbReference type="SAM" id="SignalP"/>
    </source>
</evidence>
<gene>
    <name evidence="3" type="ORF">JG688_00014860</name>
</gene>
<feature type="non-terminal residue" evidence="3">
    <location>
        <position position="1"/>
    </location>
</feature>
<proteinExistence type="predicted"/>
<name>A0A8J5IJ50_9STRA</name>
<reference evidence="3" key="1">
    <citation type="submission" date="2021-01" db="EMBL/GenBank/DDBJ databases">
        <title>Phytophthora aleatoria, a newly-described species from Pinus radiata is distinct from Phytophthora cactorum isolates based on comparative genomics.</title>
        <authorList>
            <person name="Mcdougal R."/>
            <person name="Panda P."/>
            <person name="Williams N."/>
            <person name="Studholme D.J."/>
        </authorList>
    </citation>
    <scope>NUCLEOTIDE SEQUENCE</scope>
    <source>
        <strain evidence="3">NZFS 4037</strain>
    </source>
</reference>
<dbReference type="AlphaFoldDB" id="A0A8J5IJ50"/>